<evidence type="ECO:0000256" key="7">
    <source>
        <dbReference type="RuleBase" id="RU363069"/>
    </source>
</evidence>
<keyword evidence="11" id="KW-1185">Reference proteome</keyword>
<evidence type="ECO:0000256" key="3">
    <source>
        <dbReference type="ARBA" id="ARBA00013365"/>
    </source>
</evidence>
<evidence type="ECO:0000259" key="8">
    <source>
        <dbReference type="Pfam" id="PF00149"/>
    </source>
</evidence>
<feature type="domain" description="Calcineurin-like phosphoesterase" evidence="8">
    <location>
        <begin position="1"/>
        <end position="96"/>
    </location>
</feature>
<dbReference type="NCBIfam" id="TIGR00619">
    <property type="entry name" value="sbcd"/>
    <property type="match status" value="1"/>
</dbReference>
<protein>
    <recommendedName>
        <fullName evidence="3 7">Nuclease SbcCD subunit D</fullName>
    </recommendedName>
</protein>
<keyword evidence="5 7" id="KW-0378">Hydrolase</keyword>
<evidence type="ECO:0000256" key="5">
    <source>
        <dbReference type="ARBA" id="ARBA00022801"/>
    </source>
</evidence>
<name>A0ABR8Z3Z4_9MICO</name>
<evidence type="ECO:0000256" key="2">
    <source>
        <dbReference type="ARBA" id="ARBA00011322"/>
    </source>
</evidence>
<dbReference type="SUPFAM" id="SSF56300">
    <property type="entry name" value="Metallo-dependent phosphatases"/>
    <property type="match status" value="1"/>
</dbReference>
<accession>A0ABR8Z3Z4</accession>
<dbReference type="Pfam" id="PF12320">
    <property type="entry name" value="SbcD_C"/>
    <property type="match status" value="1"/>
</dbReference>
<organism evidence="10 11">
    <name type="scientific">Oceanitalea stevensii</name>
    <dbReference type="NCBI Taxonomy" id="2763072"/>
    <lineage>
        <taxon>Bacteria</taxon>
        <taxon>Bacillati</taxon>
        <taxon>Actinomycetota</taxon>
        <taxon>Actinomycetes</taxon>
        <taxon>Micrococcales</taxon>
        <taxon>Bogoriellaceae</taxon>
        <taxon>Georgenia</taxon>
    </lineage>
</organism>
<dbReference type="Proteomes" id="UP000661894">
    <property type="component" value="Unassembled WGS sequence"/>
</dbReference>
<reference evidence="10 11" key="1">
    <citation type="submission" date="2020-08" db="EMBL/GenBank/DDBJ databases">
        <title>A Genomic Blueprint of the Chicken Gut Microbiome.</title>
        <authorList>
            <person name="Gilroy R."/>
            <person name="Ravi A."/>
            <person name="Getino M."/>
            <person name="Pursley I."/>
            <person name="Horton D.L."/>
            <person name="Alikhan N.-F."/>
            <person name="Baker D."/>
            <person name="Gharbi K."/>
            <person name="Hall N."/>
            <person name="Watson M."/>
            <person name="Adriaenssens E.M."/>
            <person name="Foster-Nyarko E."/>
            <person name="Jarju S."/>
            <person name="Secka A."/>
            <person name="Antonio M."/>
            <person name="Oren A."/>
            <person name="Chaudhuri R."/>
            <person name="La Ragione R.M."/>
            <person name="Hildebrand F."/>
            <person name="Pallen M.J."/>
        </authorList>
    </citation>
    <scope>NUCLEOTIDE SEQUENCE [LARGE SCALE GENOMIC DNA]</scope>
    <source>
        <strain evidence="10 11">Sa1BUA1</strain>
    </source>
</reference>
<dbReference type="InterPro" id="IPR026843">
    <property type="entry name" value="SbcD_C"/>
</dbReference>
<dbReference type="GO" id="GO:0004527">
    <property type="term" value="F:exonuclease activity"/>
    <property type="evidence" value="ECO:0007669"/>
    <property type="project" value="UniProtKB-KW"/>
</dbReference>
<evidence type="ECO:0000313" key="10">
    <source>
        <dbReference type="EMBL" id="MBD8063042.1"/>
    </source>
</evidence>
<gene>
    <name evidence="7" type="primary">sbcD</name>
    <name evidence="10" type="ORF">H9624_12020</name>
</gene>
<evidence type="ECO:0000313" key="11">
    <source>
        <dbReference type="Proteomes" id="UP000661894"/>
    </source>
</evidence>
<comment type="similarity">
    <text evidence="1 7">Belongs to the SbcD family.</text>
</comment>
<dbReference type="PANTHER" id="PTHR30337">
    <property type="entry name" value="COMPONENT OF ATP-DEPENDENT DSDNA EXONUCLEASE"/>
    <property type="match status" value="1"/>
</dbReference>
<dbReference type="InterPro" id="IPR029052">
    <property type="entry name" value="Metallo-depent_PP-like"/>
</dbReference>
<feature type="domain" description="Nuclease SbcCD subunit D C-terminal" evidence="9">
    <location>
        <begin position="294"/>
        <end position="381"/>
    </location>
</feature>
<comment type="function">
    <text evidence="7">SbcCD cleaves DNA hairpin structures. These structures can inhibit DNA replication and are intermediates in certain DNA recombination reactions. The complex acts as a 3'-&gt;5' double strand exonuclease that can open hairpins. It also has a 5' single-strand endonuclease activity.</text>
</comment>
<dbReference type="InterPro" id="IPR041796">
    <property type="entry name" value="Mre11_N"/>
</dbReference>
<dbReference type="InterPro" id="IPR004593">
    <property type="entry name" value="SbcD"/>
</dbReference>
<keyword evidence="6 7" id="KW-0269">Exonuclease</keyword>
<evidence type="ECO:0000256" key="1">
    <source>
        <dbReference type="ARBA" id="ARBA00010555"/>
    </source>
</evidence>
<evidence type="ECO:0000259" key="9">
    <source>
        <dbReference type="Pfam" id="PF12320"/>
    </source>
</evidence>
<dbReference type="InterPro" id="IPR004843">
    <property type="entry name" value="Calcineurin-like_PHP"/>
</dbReference>
<keyword evidence="7" id="KW-0233">DNA recombination</keyword>
<keyword evidence="7" id="KW-0235">DNA replication</keyword>
<keyword evidence="4 7" id="KW-0540">Nuclease</keyword>
<dbReference type="PANTHER" id="PTHR30337:SF0">
    <property type="entry name" value="NUCLEASE SBCCD SUBUNIT D"/>
    <property type="match status" value="1"/>
</dbReference>
<evidence type="ECO:0000256" key="4">
    <source>
        <dbReference type="ARBA" id="ARBA00022722"/>
    </source>
</evidence>
<dbReference type="CDD" id="cd00840">
    <property type="entry name" value="MPP_Mre11_N"/>
    <property type="match status" value="1"/>
</dbReference>
<dbReference type="Pfam" id="PF00149">
    <property type="entry name" value="Metallophos"/>
    <property type="match status" value="1"/>
</dbReference>
<evidence type="ECO:0000256" key="6">
    <source>
        <dbReference type="ARBA" id="ARBA00022839"/>
    </source>
</evidence>
<keyword evidence="7" id="KW-0255">Endonuclease</keyword>
<dbReference type="Gene3D" id="3.60.21.10">
    <property type="match status" value="1"/>
</dbReference>
<proteinExistence type="inferred from homology"/>
<dbReference type="RefSeq" id="WP_251840144.1">
    <property type="nucleotide sequence ID" value="NZ_JACSPO010000007.1"/>
</dbReference>
<dbReference type="EMBL" id="JACSPO010000007">
    <property type="protein sequence ID" value="MBD8063042.1"/>
    <property type="molecule type" value="Genomic_DNA"/>
</dbReference>
<comment type="subunit">
    <text evidence="2 7">Heterodimer of SbcC and SbcD.</text>
</comment>
<comment type="caution">
    <text evidence="10">The sequence shown here is derived from an EMBL/GenBank/DDBJ whole genome shotgun (WGS) entry which is preliminary data.</text>
</comment>
<sequence length="408" mass="43277">MRILHTSDWHLGRTLHGVDLVEHQSAFLDHLVEVVRQERVDAVLVAGDVYDRAIPPVAVVDLLTDALLRLTELTRVVLTPGNHDSATRLGFAAPLFRERLAVRARVEDLARPLELPSADGGSCALVYALPYLDPDTTRHRLAEEDDDGAPAVPARSHEAVAAAAMRRVRADLASRRATGPRVPAVVMAHAFVVGGRASESERDIRVGGVDAVPLDVLSGAGTDGPSPDYVALGHLHGPQRVGPQPVAGEPGTLARYSGSPLAYSFSEMHHAKSSVLLELGAGGVGHVELVPTPCPRRLSEASGSLEELLSPAFDAQAQDWVRVAVTDTARPRDLYARVRARFPHALVVQHRPAVPLTGGPARAVTAARDPLEVTAEFVQEVTGGAPTAAETAVLRAAYEAALAAERSA</sequence>
<dbReference type="InterPro" id="IPR050535">
    <property type="entry name" value="DNA_Repair-Maintenance_Comp"/>
</dbReference>